<proteinExistence type="predicted"/>
<gene>
    <name evidence="7" type="ORF">SAMN04488503_2950</name>
</gene>
<dbReference type="SUPFAM" id="SSF53187">
    <property type="entry name" value="Zn-dependent exopeptidases"/>
    <property type="match status" value="1"/>
</dbReference>
<dbReference type="Gene3D" id="1.25.40.10">
    <property type="entry name" value="Tetratricopeptide repeat domain"/>
    <property type="match status" value="1"/>
</dbReference>
<keyword evidence="8" id="KW-1185">Reference proteome</keyword>
<dbReference type="FunFam" id="3.40.630.40:FF:000005">
    <property type="entry name" value="N-acetylmuramoyl-L-alanine amidase (AmiA)"/>
    <property type="match status" value="1"/>
</dbReference>
<dbReference type="InterPro" id="IPR019734">
    <property type="entry name" value="TPR_rpt"/>
</dbReference>
<dbReference type="PANTHER" id="PTHR30404">
    <property type="entry name" value="N-ACETYLMURAMOYL-L-ALANINE AMIDASE"/>
    <property type="match status" value="1"/>
</dbReference>
<feature type="signal peptide" evidence="5">
    <location>
        <begin position="1"/>
        <end position="36"/>
    </location>
</feature>
<evidence type="ECO:0000313" key="8">
    <source>
        <dbReference type="Proteomes" id="UP000198324"/>
    </source>
</evidence>
<feature type="region of interest" description="Disordered" evidence="4">
    <location>
        <begin position="188"/>
        <end position="212"/>
    </location>
</feature>
<dbReference type="InterPro" id="IPR011990">
    <property type="entry name" value="TPR-like_helical_dom_sf"/>
</dbReference>
<dbReference type="EC" id="3.5.1.28" evidence="2"/>
<dbReference type="Pfam" id="PF13174">
    <property type="entry name" value="TPR_6"/>
    <property type="match status" value="1"/>
</dbReference>
<evidence type="ECO:0000313" key="7">
    <source>
        <dbReference type="EMBL" id="SNS15120.1"/>
    </source>
</evidence>
<evidence type="ECO:0000259" key="6">
    <source>
        <dbReference type="SMART" id="SM00646"/>
    </source>
</evidence>
<feature type="domain" description="MurNAc-LAA" evidence="6">
    <location>
        <begin position="428"/>
        <end position="579"/>
    </location>
</feature>
<dbReference type="EMBL" id="FZOC01000007">
    <property type="protein sequence ID" value="SNS15120.1"/>
    <property type="molecule type" value="Genomic_DNA"/>
</dbReference>
<dbReference type="RefSeq" id="WP_179217048.1">
    <property type="nucleotide sequence ID" value="NZ_FZOC01000007.1"/>
</dbReference>
<dbReference type="GO" id="GO:0009253">
    <property type="term" value="P:peptidoglycan catabolic process"/>
    <property type="evidence" value="ECO:0007669"/>
    <property type="project" value="InterPro"/>
</dbReference>
<evidence type="ECO:0000256" key="5">
    <source>
        <dbReference type="SAM" id="SignalP"/>
    </source>
</evidence>
<dbReference type="Pfam" id="PF11741">
    <property type="entry name" value="AMIN"/>
    <property type="match status" value="1"/>
</dbReference>
<evidence type="ECO:0000256" key="2">
    <source>
        <dbReference type="ARBA" id="ARBA00011901"/>
    </source>
</evidence>
<evidence type="ECO:0000256" key="1">
    <source>
        <dbReference type="ARBA" id="ARBA00001561"/>
    </source>
</evidence>
<dbReference type="GO" id="GO:0008745">
    <property type="term" value="F:N-acetylmuramoyl-L-alanine amidase activity"/>
    <property type="evidence" value="ECO:0007669"/>
    <property type="project" value="UniProtKB-EC"/>
</dbReference>
<comment type="catalytic activity">
    <reaction evidence="1">
        <text>Hydrolyzes the link between N-acetylmuramoyl residues and L-amino acid residues in certain cell-wall glycopeptides.</text>
        <dbReference type="EC" id="3.5.1.28"/>
    </reaction>
</comment>
<dbReference type="PANTHER" id="PTHR30404:SF0">
    <property type="entry name" value="N-ACETYLMURAMOYL-L-ALANINE AMIDASE AMIC"/>
    <property type="match status" value="1"/>
</dbReference>
<keyword evidence="3" id="KW-0378">Hydrolase</keyword>
<feature type="chain" id="PRO_5012444200" description="N-acetylmuramoyl-L-alanine amidase" evidence="5">
    <location>
        <begin position="37"/>
        <end position="591"/>
    </location>
</feature>
<protein>
    <recommendedName>
        <fullName evidence="2">N-acetylmuramoyl-L-alanine amidase</fullName>
        <ecNumber evidence="2">3.5.1.28</ecNumber>
    </recommendedName>
</protein>
<name>A0A239C4T5_9BACT</name>
<dbReference type="AlphaFoldDB" id="A0A239C4T5"/>
<dbReference type="Gene3D" id="3.40.630.40">
    <property type="entry name" value="Zn-dependent exopeptidases"/>
    <property type="match status" value="1"/>
</dbReference>
<reference evidence="7 8" key="1">
    <citation type="submission" date="2017-06" db="EMBL/GenBank/DDBJ databases">
        <authorList>
            <person name="Kim H.J."/>
            <person name="Triplett B.A."/>
        </authorList>
    </citation>
    <scope>NUCLEOTIDE SEQUENCE [LARGE SCALE GENOMIC DNA]</scope>
    <source>
        <strain evidence="7 8">DSM 13116</strain>
    </source>
</reference>
<dbReference type="SMART" id="SM00646">
    <property type="entry name" value="Ami_3"/>
    <property type="match status" value="1"/>
</dbReference>
<dbReference type="Pfam" id="PF01520">
    <property type="entry name" value="Amidase_3"/>
    <property type="match status" value="1"/>
</dbReference>
<dbReference type="Proteomes" id="UP000198324">
    <property type="component" value="Unassembled WGS sequence"/>
</dbReference>
<dbReference type="InterPro" id="IPR021731">
    <property type="entry name" value="AMIN_dom"/>
</dbReference>
<sequence>MLGRTGQGAGRAQVMALLLLALALCAGFLPLAQAHAAAKAQAKADEHPADAPVRRFQTLLARKKISLEVLRTLETELEQAQKVRPAGADGAKAGFFLARVQQETAKLTKRKADWAKAADTFGQCAERFPKYILAPDALLHRGVIRLERLGDPEGAKADFQAVVRGYPRSRAAKAAAVRAQKAALVPAARKAEPPAPAQAAAPQAGHGDSRASGKAELLEVRIKNAPKSARVVLELDSRVKYRYQLLESPGGKDVAGRVYVDLLGAGPKPGLPDDIDPHGGILRGVRVAPRDGEALRVVMEFSELNDYRVTVLDAPFRLVIDAFGTREAKAAAPPPPAAEDDVPAFQAPKGSRRKLAANLVEQLGLTVRTVMVDAGHGGKDPGAQGFGLNEKDVNLRMAFILGKMLKQRGFKVLYTRTTDDFLALEERTALANGKKADLFVSVHCNAHTDPTMQGFETYSLNLARTPDAVRVAARENAVATGKNISDLQMILTDLMLTSKIKESVDLARAVHKNGLSVMRGKWRVVDHGHREAPFYVLMGAKMPSVLLEIGYITNKTEAARLKSDAYLKTLAQGIVQGIVGYKMQIEGFTSR</sequence>
<organism evidence="7 8">
    <name type="scientific">Humidesulfovibrio mexicanus</name>
    <dbReference type="NCBI Taxonomy" id="147047"/>
    <lineage>
        <taxon>Bacteria</taxon>
        <taxon>Pseudomonadati</taxon>
        <taxon>Thermodesulfobacteriota</taxon>
        <taxon>Desulfovibrionia</taxon>
        <taxon>Desulfovibrionales</taxon>
        <taxon>Desulfovibrionaceae</taxon>
        <taxon>Humidesulfovibrio</taxon>
    </lineage>
</organism>
<evidence type="ECO:0000256" key="4">
    <source>
        <dbReference type="SAM" id="MobiDB-lite"/>
    </source>
</evidence>
<dbReference type="Gene3D" id="2.60.40.3500">
    <property type="match status" value="1"/>
</dbReference>
<dbReference type="InterPro" id="IPR050695">
    <property type="entry name" value="N-acetylmuramoyl_amidase_3"/>
</dbReference>
<dbReference type="CDD" id="cd02696">
    <property type="entry name" value="MurNAc-LAA"/>
    <property type="match status" value="1"/>
</dbReference>
<dbReference type="InterPro" id="IPR002508">
    <property type="entry name" value="MurNAc-LAA_cat"/>
</dbReference>
<dbReference type="GO" id="GO:0030288">
    <property type="term" value="C:outer membrane-bounded periplasmic space"/>
    <property type="evidence" value="ECO:0007669"/>
    <property type="project" value="TreeGrafter"/>
</dbReference>
<keyword evidence="5" id="KW-0732">Signal</keyword>
<evidence type="ECO:0000256" key="3">
    <source>
        <dbReference type="ARBA" id="ARBA00022801"/>
    </source>
</evidence>
<accession>A0A239C4T5</accession>